<sequence length="204" mass="22683">MISLTSPVRTWAHGWPAGIKLAGLCLGTILLFAIEDMAVQTAAILAVLLLYCLPGRAFLRSGLKHLRVLIPFVVILLVWHFVTDDLALGITVILRMVTAVALANLVTMTTRLTELMDVVRRMLAPLRRAGISTAPLEIAMPLLIRFAPVLIERAELMFQSWRARSMRRQNWRVVLPMMLLALDDADRVGEALKARGGALPNKER</sequence>
<evidence type="ECO:0000256" key="5">
    <source>
        <dbReference type="ARBA" id="ARBA00023136"/>
    </source>
</evidence>
<dbReference type="RefSeq" id="WP_122113239.1">
    <property type="nucleotide sequence ID" value="NZ_QOKZ01000006.1"/>
</dbReference>
<keyword evidence="5 6" id="KW-0472">Membrane</keyword>
<evidence type="ECO:0000256" key="6">
    <source>
        <dbReference type="SAM" id="Phobius"/>
    </source>
</evidence>
<proteinExistence type="inferred from homology"/>
<evidence type="ECO:0000313" key="7">
    <source>
        <dbReference type="EMBL" id="RMC33686.1"/>
    </source>
</evidence>
<evidence type="ECO:0000313" key="8">
    <source>
        <dbReference type="Proteomes" id="UP000273516"/>
    </source>
</evidence>
<feature type="transmembrane region" description="Helical" evidence="6">
    <location>
        <begin position="88"/>
        <end position="108"/>
    </location>
</feature>
<keyword evidence="8" id="KW-1185">Reference proteome</keyword>
<evidence type="ECO:0000256" key="3">
    <source>
        <dbReference type="ARBA" id="ARBA00022692"/>
    </source>
</evidence>
<keyword evidence="4 6" id="KW-1133">Transmembrane helix</keyword>
<keyword evidence="3 6" id="KW-0812">Transmembrane</keyword>
<organism evidence="7 8">
    <name type="scientific">Paracoccus alkanivorans</name>
    <dbReference type="NCBI Taxonomy" id="2116655"/>
    <lineage>
        <taxon>Bacteria</taxon>
        <taxon>Pseudomonadati</taxon>
        <taxon>Pseudomonadota</taxon>
        <taxon>Alphaproteobacteria</taxon>
        <taxon>Rhodobacterales</taxon>
        <taxon>Paracoccaceae</taxon>
        <taxon>Paracoccus</taxon>
    </lineage>
</organism>
<reference evidence="7 8" key="1">
    <citation type="submission" date="2018-07" db="EMBL/GenBank/DDBJ databases">
        <authorList>
            <person name="Zhang Y."/>
            <person name="Wang L."/>
            <person name="Ma S."/>
        </authorList>
    </citation>
    <scope>NUCLEOTIDE SEQUENCE [LARGE SCALE GENOMIC DNA]</scope>
    <source>
        <strain evidence="7 8">4-2</strain>
    </source>
</reference>
<evidence type="ECO:0000256" key="1">
    <source>
        <dbReference type="ARBA" id="ARBA00004141"/>
    </source>
</evidence>
<gene>
    <name evidence="7" type="ORF">C9E81_15360</name>
</gene>
<dbReference type="InterPro" id="IPR003339">
    <property type="entry name" value="ABC/ECF_trnsptr_transmembrane"/>
</dbReference>
<dbReference type="EMBL" id="QOKZ01000006">
    <property type="protein sequence ID" value="RMC33686.1"/>
    <property type="molecule type" value="Genomic_DNA"/>
</dbReference>
<feature type="transmembrane region" description="Helical" evidence="6">
    <location>
        <begin position="66"/>
        <end position="82"/>
    </location>
</feature>
<dbReference type="AlphaFoldDB" id="A0A3M0M7I0"/>
<comment type="similarity">
    <text evidence="2">Belongs to the CbiQ family.</text>
</comment>
<evidence type="ECO:0000256" key="2">
    <source>
        <dbReference type="ARBA" id="ARBA00008564"/>
    </source>
</evidence>
<name>A0A3M0M7I0_9RHOB</name>
<protein>
    <submittedName>
        <fullName evidence="7">Energy-coupling factor transporter transmembrane protein EcfT</fullName>
    </submittedName>
</protein>
<evidence type="ECO:0000256" key="4">
    <source>
        <dbReference type="ARBA" id="ARBA00022989"/>
    </source>
</evidence>
<dbReference type="Pfam" id="PF02361">
    <property type="entry name" value="CbiQ"/>
    <property type="match status" value="1"/>
</dbReference>
<feature type="transmembrane region" description="Helical" evidence="6">
    <location>
        <begin position="12"/>
        <end position="34"/>
    </location>
</feature>
<dbReference type="GO" id="GO:0005886">
    <property type="term" value="C:plasma membrane"/>
    <property type="evidence" value="ECO:0007669"/>
    <property type="project" value="UniProtKB-ARBA"/>
</dbReference>
<accession>A0A3M0M7I0</accession>
<dbReference type="Proteomes" id="UP000273516">
    <property type="component" value="Unassembled WGS sequence"/>
</dbReference>
<comment type="caution">
    <text evidence="7">The sequence shown here is derived from an EMBL/GenBank/DDBJ whole genome shotgun (WGS) entry which is preliminary data.</text>
</comment>
<comment type="subcellular location">
    <subcellularLocation>
        <location evidence="1">Membrane</location>
        <topology evidence="1">Multi-pass membrane protein</topology>
    </subcellularLocation>
</comment>
<dbReference type="OrthoDB" id="5868344at2"/>
<feature type="transmembrane region" description="Helical" evidence="6">
    <location>
        <begin position="40"/>
        <end position="59"/>
    </location>
</feature>
<dbReference type="CDD" id="cd16914">
    <property type="entry name" value="EcfT"/>
    <property type="match status" value="1"/>
</dbReference>